<evidence type="ECO:0000313" key="1">
    <source>
        <dbReference type="EMBL" id="KAA6375741.1"/>
    </source>
</evidence>
<dbReference type="Proteomes" id="UP000324800">
    <property type="component" value="Unassembled WGS sequence"/>
</dbReference>
<proteinExistence type="predicted"/>
<organism evidence="1 2">
    <name type="scientific">Streblomastix strix</name>
    <dbReference type="NCBI Taxonomy" id="222440"/>
    <lineage>
        <taxon>Eukaryota</taxon>
        <taxon>Metamonada</taxon>
        <taxon>Preaxostyla</taxon>
        <taxon>Oxymonadida</taxon>
        <taxon>Streblomastigidae</taxon>
        <taxon>Streblomastix</taxon>
    </lineage>
</organism>
<evidence type="ECO:0000313" key="2">
    <source>
        <dbReference type="Proteomes" id="UP000324800"/>
    </source>
</evidence>
<comment type="caution">
    <text evidence="1">The sequence shown here is derived from an EMBL/GenBank/DDBJ whole genome shotgun (WGS) entry which is preliminary data.</text>
</comment>
<reference evidence="1 2" key="1">
    <citation type="submission" date="2019-03" db="EMBL/GenBank/DDBJ databases">
        <title>Single cell metagenomics reveals metabolic interactions within the superorganism composed of flagellate Streblomastix strix and complex community of Bacteroidetes bacteria on its surface.</title>
        <authorList>
            <person name="Treitli S.C."/>
            <person name="Kolisko M."/>
            <person name="Husnik F."/>
            <person name="Keeling P."/>
            <person name="Hampl V."/>
        </authorList>
    </citation>
    <scope>NUCLEOTIDE SEQUENCE [LARGE SCALE GENOMIC DNA]</scope>
    <source>
        <strain evidence="1">ST1C</strain>
    </source>
</reference>
<sequence>MNQKVKLKIQNQTYPLPKILIIKKFKVTKDYDPHVPEFDKDHIKAQCERQRVDISPLKNAMSTKIVEVEKTPQNGSII</sequence>
<dbReference type="AlphaFoldDB" id="A0A5J4V103"/>
<dbReference type="EMBL" id="SNRW01011019">
    <property type="protein sequence ID" value="KAA6375741.1"/>
    <property type="molecule type" value="Genomic_DNA"/>
</dbReference>
<accession>A0A5J4V103</accession>
<name>A0A5J4V103_9EUKA</name>
<protein>
    <submittedName>
        <fullName evidence="1">Uncharacterized protein</fullName>
    </submittedName>
</protein>
<gene>
    <name evidence="1" type="ORF">EZS28_028732</name>
</gene>